<sequence>MNDYQSTNLLSQINLLYGELKLANDIKLFELIKAHAIDDETLKVLGVKDEWVKEIKAAINGSAKNGTIKVVGA</sequence>
<organism evidence="1">
    <name type="scientific">Siphoviridae sp. ctt5z12</name>
    <dbReference type="NCBI Taxonomy" id="2823604"/>
    <lineage>
        <taxon>Viruses</taxon>
        <taxon>Duplodnaviria</taxon>
        <taxon>Heunggongvirae</taxon>
        <taxon>Uroviricota</taxon>
        <taxon>Caudoviricetes</taxon>
    </lineage>
</organism>
<proteinExistence type="predicted"/>
<evidence type="ECO:0000313" key="1">
    <source>
        <dbReference type="EMBL" id="DAD67394.1"/>
    </source>
</evidence>
<reference evidence="1" key="1">
    <citation type="journal article" date="2021" name="Proc. Natl. Acad. Sci. U.S.A.">
        <title>A Catalog of Tens of Thousands of Viruses from Human Metagenomes Reveals Hidden Associations with Chronic Diseases.</title>
        <authorList>
            <person name="Tisza M.J."/>
            <person name="Buck C.B."/>
        </authorList>
    </citation>
    <scope>NUCLEOTIDE SEQUENCE</scope>
    <source>
        <strain evidence="1">Ctt5z12</strain>
    </source>
</reference>
<name>A0A8S5LBR6_9CAUD</name>
<protein>
    <submittedName>
        <fullName evidence="1">Uncharacterized protein</fullName>
    </submittedName>
</protein>
<accession>A0A8S5LBR6</accession>
<dbReference type="EMBL" id="BK014676">
    <property type="protein sequence ID" value="DAD67394.1"/>
    <property type="molecule type" value="Genomic_DNA"/>
</dbReference>